<evidence type="ECO:0000256" key="2">
    <source>
        <dbReference type="ARBA" id="ARBA00012423"/>
    </source>
</evidence>
<dbReference type="SUPFAM" id="SSF53474">
    <property type="entry name" value="alpha/beta-Hydrolases"/>
    <property type="match status" value="1"/>
</dbReference>
<dbReference type="AlphaFoldDB" id="A0A9P0F3A3"/>
<dbReference type="GO" id="GO:0008474">
    <property type="term" value="F:palmitoyl-(protein) hydrolase activity"/>
    <property type="evidence" value="ECO:0007669"/>
    <property type="project" value="UniProtKB-EC"/>
</dbReference>
<evidence type="ECO:0000256" key="5">
    <source>
        <dbReference type="ARBA" id="ARBA00022801"/>
    </source>
</evidence>
<keyword evidence="4 10" id="KW-0732">Signal</keyword>
<dbReference type="PANTHER" id="PTHR11247">
    <property type="entry name" value="PALMITOYL-PROTEIN THIOESTERASE/DOLICHYLDIPHOSPHATASE 1"/>
    <property type="match status" value="1"/>
</dbReference>
<dbReference type="PRINTS" id="PR00414">
    <property type="entry name" value="PPTHIESTRASE"/>
</dbReference>
<evidence type="ECO:0000256" key="4">
    <source>
        <dbReference type="ARBA" id="ARBA00022729"/>
    </source>
</evidence>
<dbReference type="EMBL" id="OU963866">
    <property type="protein sequence ID" value="CAH0390158.1"/>
    <property type="molecule type" value="Genomic_DNA"/>
</dbReference>
<dbReference type="KEGG" id="btab:109036601"/>
<dbReference type="EC" id="3.1.2.22" evidence="2"/>
<name>A0A9P0F3A3_BEMTA</name>
<organism evidence="11 12">
    <name type="scientific">Bemisia tabaci</name>
    <name type="common">Sweetpotato whitefly</name>
    <name type="synonym">Aleurodes tabaci</name>
    <dbReference type="NCBI Taxonomy" id="7038"/>
    <lineage>
        <taxon>Eukaryota</taxon>
        <taxon>Metazoa</taxon>
        <taxon>Ecdysozoa</taxon>
        <taxon>Arthropoda</taxon>
        <taxon>Hexapoda</taxon>
        <taxon>Insecta</taxon>
        <taxon>Pterygota</taxon>
        <taxon>Neoptera</taxon>
        <taxon>Paraneoptera</taxon>
        <taxon>Hemiptera</taxon>
        <taxon>Sternorrhyncha</taxon>
        <taxon>Aleyrodoidea</taxon>
        <taxon>Aleyrodidae</taxon>
        <taxon>Aleyrodinae</taxon>
        <taxon>Bemisia</taxon>
    </lineage>
</organism>
<keyword evidence="6" id="KW-1015">Disulfide bond</keyword>
<keyword evidence="7" id="KW-0325">Glycoprotein</keyword>
<evidence type="ECO:0000256" key="3">
    <source>
        <dbReference type="ARBA" id="ARBA00014212"/>
    </source>
</evidence>
<comment type="similarity">
    <text evidence="1">Belongs to the palmitoyl-protein thioesterase family.</text>
</comment>
<keyword evidence="12" id="KW-1185">Reference proteome</keyword>
<keyword evidence="5" id="KW-0378">Hydrolase</keyword>
<evidence type="ECO:0000256" key="6">
    <source>
        <dbReference type="ARBA" id="ARBA00023157"/>
    </source>
</evidence>
<accession>A0A9P0F3A3</accession>
<evidence type="ECO:0000256" key="8">
    <source>
        <dbReference type="ARBA" id="ARBA00031934"/>
    </source>
</evidence>
<evidence type="ECO:0000256" key="7">
    <source>
        <dbReference type="ARBA" id="ARBA00023180"/>
    </source>
</evidence>
<dbReference type="GO" id="GO:0005764">
    <property type="term" value="C:lysosome"/>
    <property type="evidence" value="ECO:0007669"/>
    <property type="project" value="TreeGrafter"/>
</dbReference>
<reference evidence="11" key="1">
    <citation type="submission" date="2021-12" db="EMBL/GenBank/DDBJ databases">
        <authorList>
            <person name="King R."/>
        </authorList>
    </citation>
    <scope>NUCLEOTIDE SEQUENCE</scope>
</reference>
<dbReference type="Pfam" id="PF02089">
    <property type="entry name" value="Palm_thioest"/>
    <property type="match status" value="1"/>
</dbReference>
<sequence length="309" mass="35689">MIMMIHPLRTSSLLFLLLLFFPPIICKHFLPVVMWHGMGDNYLGLSGIKSFIQSNVPSNASIFVHSLRIGNTVLEDTENGYLLNANKQVEFVCKELLSMPEMEDGYNAIGFSQGSQFLRAVAQRCPKPAMRSLITLGGQHQGVYGIPHCPDGDKYCNYIRRLLNFGAYWDWMQEDFVQAEYWHDPLDEDTYRKKSIFLADINNALTINELYRTNLKRLKNFVMVRFNNDTMVNPVESEWFGFYTPGQATEITPLIKSSLFDKNLDPLGLRWLSDNGRLKFLEVDGNHLQFTKKWFLANILKPYIYTDSD</sequence>
<evidence type="ECO:0000313" key="11">
    <source>
        <dbReference type="EMBL" id="CAH0390158.1"/>
    </source>
</evidence>
<evidence type="ECO:0000256" key="10">
    <source>
        <dbReference type="SAM" id="SignalP"/>
    </source>
</evidence>
<protein>
    <recommendedName>
        <fullName evidence="3">Palmitoyl-protein thioesterase 1</fullName>
        <ecNumber evidence="2">3.1.2.22</ecNumber>
    </recommendedName>
    <alternativeName>
        <fullName evidence="8">Palmitoyl-protein hydrolase 1</fullName>
    </alternativeName>
</protein>
<dbReference type="Proteomes" id="UP001152759">
    <property type="component" value="Chromosome 5"/>
</dbReference>
<dbReference type="Gene3D" id="3.40.50.1820">
    <property type="entry name" value="alpha/beta hydrolase"/>
    <property type="match status" value="1"/>
</dbReference>
<proteinExistence type="inferred from homology"/>
<evidence type="ECO:0000256" key="1">
    <source>
        <dbReference type="ARBA" id="ARBA00010758"/>
    </source>
</evidence>
<evidence type="ECO:0000256" key="9">
    <source>
        <dbReference type="ARBA" id="ARBA00047409"/>
    </source>
</evidence>
<dbReference type="FunFam" id="3.40.50.1820:FF:000107">
    <property type="entry name" value="Palmitoyl-protein thioesterase 1"/>
    <property type="match status" value="1"/>
</dbReference>
<dbReference type="PANTHER" id="PTHR11247:SF8">
    <property type="entry name" value="PALMITOYL-PROTEIN THIOESTERASE 1"/>
    <property type="match status" value="1"/>
</dbReference>
<evidence type="ECO:0000313" key="12">
    <source>
        <dbReference type="Proteomes" id="UP001152759"/>
    </source>
</evidence>
<dbReference type="InterPro" id="IPR029058">
    <property type="entry name" value="AB_hydrolase_fold"/>
</dbReference>
<comment type="catalytic activity">
    <reaction evidence="9">
        <text>S-hexadecanoyl-L-cysteinyl-[protein] + H2O = L-cysteinyl-[protein] + hexadecanoate + H(+)</text>
        <dbReference type="Rhea" id="RHEA:19233"/>
        <dbReference type="Rhea" id="RHEA-COMP:10131"/>
        <dbReference type="Rhea" id="RHEA-COMP:11032"/>
        <dbReference type="ChEBI" id="CHEBI:7896"/>
        <dbReference type="ChEBI" id="CHEBI:15377"/>
        <dbReference type="ChEBI" id="CHEBI:15378"/>
        <dbReference type="ChEBI" id="CHEBI:29950"/>
        <dbReference type="ChEBI" id="CHEBI:74151"/>
        <dbReference type="EC" id="3.1.2.22"/>
    </reaction>
    <physiologicalReaction direction="left-to-right" evidence="9">
        <dbReference type="Rhea" id="RHEA:19234"/>
    </physiologicalReaction>
</comment>
<dbReference type="GO" id="GO:0006898">
    <property type="term" value="P:receptor-mediated endocytosis"/>
    <property type="evidence" value="ECO:0007669"/>
    <property type="project" value="TreeGrafter"/>
</dbReference>
<gene>
    <name evidence="11" type="ORF">BEMITA_LOCUS8905</name>
</gene>
<dbReference type="InterPro" id="IPR002472">
    <property type="entry name" value="Palm_thioest"/>
</dbReference>
<feature type="signal peptide" evidence="10">
    <location>
        <begin position="1"/>
        <end position="26"/>
    </location>
</feature>
<feature type="chain" id="PRO_5040337889" description="Palmitoyl-protein thioesterase 1" evidence="10">
    <location>
        <begin position="27"/>
        <end position="309"/>
    </location>
</feature>